<protein>
    <submittedName>
        <fullName evidence="1">Uncharacterized protein</fullName>
    </submittedName>
</protein>
<evidence type="ECO:0000313" key="1">
    <source>
        <dbReference type="EMBL" id="JAH77457.1"/>
    </source>
</evidence>
<proteinExistence type="predicted"/>
<dbReference type="EMBL" id="GBXM01031120">
    <property type="protein sequence ID" value="JAH77457.1"/>
    <property type="molecule type" value="Transcribed_RNA"/>
</dbReference>
<organism evidence="1">
    <name type="scientific">Anguilla anguilla</name>
    <name type="common">European freshwater eel</name>
    <name type="synonym">Muraena anguilla</name>
    <dbReference type="NCBI Taxonomy" id="7936"/>
    <lineage>
        <taxon>Eukaryota</taxon>
        <taxon>Metazoa</taxon>
        <taxon>Chordata</taxon>
        <taxon>Craniata</taxon>
        <taxon>Vertebrata</taxon>
        <taxon>Euteleostomi</taxon>
        <taxon>Actinopterygii</taxon>
        <taxon>Neopterygii</taxon>
        <taxon>Teleostei</taxon>
        <taxon>Anguilliformes</taxon>
        <taxon>Anguillidae</taxon>
        <taxon>Anguilla</taxon>
    </lineage>
</organism>
<sequence>MRGKKSRVCSSKAFRGSWNKTSFISFH</sequence>
<name>A0A0E9VHA7_ANGAN</name>
<dbReference type="AlphaFoldDB" id="A0A0E9VHA7"/>
<reference evidence="1" key="2">
    <citation type="journal article" date="2015" name="Fish Shellfish Immunol.">
        <title>Early steps in the European eel (Anguilla anguilla)-Vibrio vulnificus interaction in the gills: Role of the RtxA13 toxin.</title>
        <authorList>
            <person name="Callol A."/>
            <person name="Pajuelo D."/>
            <person name="Ebbesson L."/>
            <person name="Teles M."/>
            <person name="MacKenzie S."/>
            <person name="Amaro C."/>
        </authorList>
    </citation>
    <scope>NUCLEOTIDE SEQUENCE</scope>
</reference>
<reference evidence="1" key="1">
    <citation type="submission" date="2014-11" db="EMBL/GenBank/DDBJ databases">
        <authorList>
            <person name="Amaro Gonzalez C."/>
        </authorList>
    </citation>
    <scope>NUCLEOTIDE SEQUENCE</scope>
</reference>
<accession>A0A0E9VHA7</accession>